<feature type="compositionally biased region" description="Low complexity" evidence="1">
    <location>
        <begin position="37"/>
        <end position="47"/>
    </location>
</feature>
<dbReference type="EC" id="4.1.99.14" evidence="2"/>
<dbReference type="AlphaFoldDB" id="A0A6J4R8J0"/>
<keyword evidence="2" id="KW-0456">Lyase</keyword>
<name>A0A6J4R8J0_9ACTN</name>
<feature type="non-terminal residue" evidence="2">
    <location>
        <position position="1"/>
    </location>
</feature>
<feature type="compositionally biased region" description="Low complexity" evidence="1">
    <location>
        <begin position="79"/>
        <end position="107"/>
    </location>
</feature>
<organism evidence="2">
    <name type="scientific">uncultured Solirubrobacteraceae bacterium</name>
    <dbReference type="NCBI Taxonomy" id="1162706"/>
    <lineage>
        <taxon>Bacteria</taxon>
        <taxon>Bacillati</taxon>
        <taxon>Actinomycetota</taxon>
        <taxon>Thermoleophilia</taxon>
        <taxon>Solirubrobacterales</taxon>
        <taxon>Solirubrobacteraceae</taxon>
        <taxon>environmental samples</taxon>
    </lineage>
</organism>
<feature type="compositionally biased region" description="Basic and acidic residues" evidence="1">
    <location>
        <begin position="66"/>
        <end position="78"/>
    </location>
</feature>
<feature type="region of interest" description="Disordered" evidence="1">
    <location>
        <begin position="174"/>
        <end position="350"/>
    </location>
</feature>
<dbReference type="GO" id="GO:0016829">
    <property type="term" value="F:lyase activity"/>
    <property type="evidence" value="ECO:0007669"/>
    <property type="project" value="UniProtKB-KW"/>
</dbReference>
<proteinExistence type="predicted"/>
<feature type="non-terminal residue" evidence="2">
    <location>
        <position position="350"/>
    </location>
</feature>
<feature type="compositionally biased region" description="Basic residues" evidence="1">
    <location>
        <begin position="113"/>
        <end position="124"/>
    </location>
</feature>
<feature type="region of interest" description="Disordered" evidence="1">
    <location>
        <begin position="1"/>
        <end position="143"/>
    </location>
</feature>
<feature type="compositionally biased region" description="Basic and acidic residues" evidence="1">
    <location>
        <begin position="265"/>
        <end position="277"/>
    </location>
</feature>
<evidence type="ECO:0000313" key="2">
    <source>
        <dbReference type="EMBL" id="CAA9467092.1"/>
    </source>
</evidence>
<feature type="compositionally biased region" description="Basic and acidic residues" evidence="1">
    <location>
        <begin position="179"/>
        <end position="188"/>
    </location>
</feature>
<gene>
    <name evidence="2" type="ORF">AVDCRST_MAG13-137</name>
</gene>
<protein>
    <submittedName>
        <fullName evidence="2">Spore photoproduct lyase</fullName>
        <ecNumber evidence="2">4.1.99.14</ecNumber>
    </submittedName>
</protein>
<dbReference type="EMBL" id="CADCVO010000023">
    <property type="protein sequence ID" value="CAA9467092.1"/>
    <property type="molecule type" value="Genomic_DNA"/>
</dbReference>
<feature type="compositionally biased region" description="Basic and acidic residues" evidence="1">
    <location>
        <begin position="333"/>
        <end position="350"/>
    </location>
</feature>
<reference evidence="2" key="1">
    <citation type="submission" date="2020-02" db="EMBL/GenBank/DDBJ databases">
        <authorList>
            <person name="Meier V. D."/>
        </authorList>
    </citation>
    <scope>NUCLEOTIDE SEQUENCE</scope>
    <source>
        <strain evidence="2">AVDCRST_MAG13</strain>
    </source>
</reference>
<feature type="compositionally biased region" description="Basic and acidic residues" evidence="1">
    <location>
        <begin position="237"/>
        <end position="247"/>
    </location>
</feature>
<evidence type="ECO:0000256" key="1">
    <source>
        <dbReference type="SAM" id="MobiDB-lite"/>
    </source>
</evidence>
<sequence length="350" mass="36496">AVDAQASHGHAGRPGARPRPGDRRALRRPGHRGAGAPGQPADGAARAGRARDLPALQDDAGGGGRPAERDEAPAHPAERGLLLPPGPRLPRALPVLLPGRLAARPAGDAGLRERRRGPGGHARVRGPGDGDEPLPRARRRGDDVRGLLLHRPAGDRAPDGLARAVDRALRHPRRGRAALHHEVRRRVGPDGAAPRRPHAGALLGQRAVGGAEVRGRHGQRPGAAGGDARARAGGLSRRADDRADHALRGMARGLRGAAGPGGRGARRDRGRRPDGRAHHPPLHRGVQGGPQGLVSRDEARDGRGGSGAQAHEVRRAQVRLSAPGHEGARGVVRRRDPGPAARRADPLLHV</sequence>
<accession>A0A6J4R8J0</accession>